<keyword evidence="1" id="KW-0472">Membrane</keyword>
<name>A0A8S0Q3G5_OLEEU</name>
<dbReference type="Proteomes" id="UP000594638">
    <property type="component" value="Unassembled WGS sequence"/>
</dbReference>
<dbReference type="Pfam" id="PF25070">
    <property type="entry name" value="DUF7794"/>
    <property type="match status" value="1"/>
</dbReference>
<feature type="domain" description="DUF7794" evidence="2">
    <location>
        <begin position="84"/>
        <end position="237"/>
    </location>
</feature>
<proteinExistence type="predicted"/>
<dbReference type="PANTHER" id="PTHR37735:SF1">
    <property type="entry name" value="OS08G0567000 PROTEIN"/>
    <property type="match status" value="1"/>
</dbReference>
<organism evidence="3 4">
    <name type="scientific">Olea europaea subsp. europaea</name>
    <dbReference type="NCBI Taxonomy" id="158383"/>
    <lineage>
        <taxon>Eukaryota</taxon>
        <taxon>Viridiplantae</taxon>
        <taxon>Streptophyta</taxon>
        <taxon>Embryophyta</taxon>
        <taxon>Tracheophyta</taxon>
        <taxon>Spermatophyta</taxon>
        <taxon>Magnoliopsida</taxon>
        <taxon>eudicotyledons</taxon>
        <taxon>Gunneridae</taxon>
        <taxon>Pentapetalae</taxon>
        <taxon>asterids</taxon>
        <taxon>lamiids</taxon>
        <taxon>Lamiales</taxon>
        <taxon>Oleaceae</taxon>
        <taxon>Oleeae</taxon>
        <taxon>Olea</taxon>
    </lineage>
</organism>
<dbReference type="PANTHER" id="PTHR37735">
    <property type="entry name" value="OS08G0567000 PROTEIN"/>
    <property type="match status" value="1"/>
</dbReference>
<keyword evidence="1" id="KW-0812">Transmembrane</keyword>
<dbReference type="OrthoDB" id="1928130at2759"/>
<evidence type="ECO:0000313" key="3">
    <source>
        <dbReference type="EMBL" id="CAA2959828.1"/>
    </source>
</evidence>
<dbReference type="AlphaFoldDB" id="A0A8S0Q3G5"/>
<keyword evidence="4" id="KW-1185">Reference proteome</keyword>
<evidence type="ECO:0000313" key="4">
    <source>
        <dbReference type="Proteomes" id="UP000594638"/>
    </source>
</evidence>
<evidence type="ECO:0000256" key="1">
    <source>
        <dbReference type="SAM" id="Phobius"/>
    </source>
</evidence>
<sequence>MGCLCLIHLIDHILFSCLKLQELLILICWCSRTTLFLLVPKGPRSWVVNREWMSNFRVIDLCSWYQIMTTHIKFFYFYIIYICADEDKVSVFSLSDLLSYAEFSDEKLSDFASWLGGSYVEDASGPLNGELIIPMANGANLRLFMSKNADKEFIRSLVSLIHNIRRAIDMHQELSESLHGPAELIAGRFDGIKVLQEHYGAEGIAENGLEVFVTSVSKIFDSLQAAYKGQIVGVIVYGETITPESENMLNVVVTSRPSPRLLEETKVPANLTTIAEVILVRRTLAWITGIILLIATFLGVFFLLNMPLTKDTLLYSNVKLD</sequence>
<evidence type="ECO:0000259" key="2">
    <source>
        <dbReference type="Pfam" id="PF25070"/>
    </source>
</evidence>
<reference evidence="3 4" key="1">
    <citation type="submission" date="2019-12" db="EMBL/GenBank/DDBJ databases">
        <authorList>
            <person name="Alioto T."/>
            <person name="Alioto T."/>
            <person name="Gomez Garrido J."/>
        </authorList>
    </citation>
    <scope>NUCLEOTIDE SEQUENCE [LARGE SCALE GENOMIC DNA]</scope>
</reference>
<dbReference type="EMBL" id="CACTIH010000348">
    <property type="protein sequence ID" value="CAA2959828.1"/>
    <property type="molecule type" value="Genomic_DNA"/>
</dbReference>
<comment type="caution">
    <text evidence="3">The sequence shown here is derived from an EMBL/GenBank/DDBJ whole genome shotgun (WGS) entry which is preliminary data.</text>
</comment>
<accession>A0A8S0Q3G5</accession>
<keyword evidence="1" id="KW-1133">Transmembrane helix</keyword>
<feature type="transmembrane region" description="Helical" evidence="1">
    <location>
        <begin position="284"/>
        <end position="304"/>
    </location>
</feature>
<dbReference type="Gramene" id="OE9A077919T1">
    <property type="protein sequence ID" value="OE9A077919C1"/>
    <property type="gene ID" value="OE9A077919"/>
</dbReference>
<protein>
    <submittedName>
        <fullName evidence="3">PUTATIVE TYPE 1 MEMBRANE family</fullName>
    </submittedName>
</protein>
<dbReference type="GO" id="GO:0012505">
    <property type="term" value="C:endomembrane system"/>
    <property type="evidence" value="ECO:0007669"/>
    <property type="project" value="TreeGrafter"/>
</dbReference>
<gene>
    <name evidence="3" type="ORF">OLEA9_A077919</name>
</gene>
<dbReference type="InterPro" id="IPR056696">
    <property type="entry name" value="DUF7794"/>
</dbReference>